<dbReference type="EMBL" id="JAGIZQ010000001">
    <property type="protein sequence ID" value="KAH6650916.1"/>
    <property type="molecule type" value="Genomic_DNA"/>
</dbReference>
<evidence type="ECO:0000313" key="2">
    <source>
        <dbReference type="Proteomes" id="UP000724584"/>
    </source>
</evidence>
<accession>A0ACB7PP88</accession>
<sequence length="460" mass="49968">MYLQKADIAQAPQAKRSRRWKAPGYSSPGLVEQRHAPGLTVPKARTAVLPQPSSAVGSPSSPVLPPLPHQPAERLSVVPSTGDQPIPTPTNRQEVVAATPQPVATDHASSNSTDKPPPNGPASQVPYTAFIVAYPDYSGSLGTFLRAAMCILPLQKDRALPEFLYDDFIRVFSTDFLKYIGSLDENTRPLSAIQFYNEHVSRPLYTKGVLTKDNINDVTEKYPEEFRAIQQTLEKSEARRRPTRQVPGKMAADKPMVHLPPAPIDTGHPLPQNVPPGSPSAINQDAVARETSPHTVSIHPTVPMPPLQEHRETDAPVTASRNVSGTSSVHRHRAQAEIPAILTATSPSGLEVLRTQVDSSPPRTRPSPPPKVTKINLPVASTFPGNMLSQISHPDSIPETVLKRKAAPRASAGSSAPEPGGEFKRQRTATKDVDKRALRFRKFLIQKRTQSSAPEQSTPP</sequence>
<comment type="caution">
    <text evidence="1">The sequence shown here is derived from an EMBL/GenBank/DDBJ whole genome shotgun (WGS) entry which is preliminary data.</text>
</comment>
<gene>
    <name evidence="1" type="ORF">F5144DRAFT_589273</name>
</gene>
<proteinExistence type="predicted"/>
<evidence type="ECO:0000313" key="1">
    <source>
        <dbReference type="EMBL" id="KAH6650916.1"/>
    </source>
</evidence>
<keyword evidence="2" id="KW-1185">Reference proteome</keyword>
<organism evidence="1 2">
    <name type="scientific">Chaetomium tenue</name>
    <dbReference type="NCBI Taxonomy" id="1854479"/>
    <lineage>
        <taxon>Eukaryota</taxon>
        <taxon>Fungi</taxon>
        <taxon>Dikarya</taxon>
        <taxon>Ascomycota</taxon>
        <taxon>Pezizomycotina</taxon>
        <taxon>Sordariomycetes</taxon>
        <taxon>Sordariomycetidae</taxon>
        <taxon>Sordariales</taxon>
        <taxon>Chaetomiaceae</taxon>
        <taxon>Chaetomium</taxon>
    </lineage>
</organism>
<reference evidence="1 2" key="1">
    <citation type="journal article" date="2021" name="Nat. Commun.">
        <title>Genetic determinants of endophytism in the Arabidopsis root mycobiome.</title>
        <authorList>
            <person name="Mesny F."/>
            <person name="Miyauchi S."/>
            <person name="Thiergart T."/>
            <person name="Pickel B."/>
            <person name="Atanasova L."/>
            <person name="Karlsson M."/>
            <person name="Huettel B."/>
            <person name="Barry K.W."/>
            <person name="Haridas S."/>
            <person name="Chen C."/>
            <person name="Bauer D."/>
            <person name="Andreopoulos W."/>
            <person name="Pangilinan J."/>
            <person name="LaButti K."/>
            <person name="Riley R."/>
            <person name="Lipzen A."/>
            <person name="Clum A."/>
            <person name="Drula E."/>
            <person name="Henrissat B."/>
            <person name="Kohler A."/>
            <person name="Grigoriev I.V."/>
            <person name="Martin F.M."/>
            <person name="Hacquard S."/>
        </authorList>
    </citation>
    <scope>NUCLEOTIDE SEQUENCE [LARGE SCALE GENOMIC DNA]</scope>
    <source>
        <strain evidence="1 2">MPI-SDFR-AT-0079</strain>
    </source>
</reference>
<dbReference type="Proteomes" id="UP000724584">
    <property type="component" value="Unassembled WGS sequence"/>
</dbReference>
<protein>
    <submittedName>
        <fullName evidence="1">Uncharacterized protein</fullName>
    </submittedName>
</protein>
<name>A0ACB7PP88_9PEZI</name>